<dbReference type="AlphaFoldDB" id="A0A6G1GQZ2"/>
<reference evidence="1" key="1">
    <citation type="journal article" date="2020" name="Stud. Mycol.">
        <title>101 Dothideomycetes genomes: a test case for predicting lifestyles and emergence of pathogens.</title>
        <authorList>
            <person name="Haridas S."/>
            <person name="Albert R."/>
            <person name="Binder M."/>
            <person name="Bloem J."/>
            <person name="Labutti K."/>
            <person name="Salamov A."/>
            <person name="Andreopoulos B."/>
            <person name="Baker S."/>
            <person name="Barry K."/>
            <person name="Bills G."/>
            <person name="Bluhm B."/>
            <person name="Cannon C."/>
            <person name="Castanera R."/>
            <person name="Culley D."/>
            <person name="Daum C."/>
            <person name="Ezra D."/>
            <person name="Gonzalez J."/>
            <person name="Henrissat B."/>
            <person name="Kuo A."/>
            <person name="Liang C."/>
            <person name="Lipzen A."/>
            <person name="Lutzoni F."/>
            <person name="Magnuson J."/>
            <person name="Mondo S."/>
            <person name="Nolan M."/>
            <person name="Ohm R."/>
            <person name="Pangilinan J."/>
            <person name="Park H.-J."/>
            <person name="Ramirez L."/>
            <person name="Alfaro M."/>
            <person name="Sun H."/>
            <person name="Tritt A."/>
            <person name="Yoshinaga Y."/>
            <person name="Zwiers L.-H."/>
            <person name="Turgeon B."/>
            <person name="Goodwin S."/>
            <person name="Spatafora J."/>
            <person name="Crous P."/>
            <person name="Grigoriev I."/>
        </authorList>
    </citation>
    <scope>NUCLEOTIDE SEQUENCE</scope>
    <source>
        <strain evidence="1">CBS 113979</strain>
    </source>
</reference>
<evidence type="ECO:0000313" key="2">
    <source>
        <dbReference type="Proteomes" id="UP000800041"/>
    </source>
</evidence>
<proteinExistence type="predicted"/>
<organism evidence="1 2">
    <name type="scientific">Aulographum hederae CBS 113979</name>
    <dbReference type="NCBI Taxonomy" id="1176131"/>
    <lineage>
        <taxon>Eukaryota</taxon>
        <taxon>Fungi</taxon>
        <taxon>Dikarya</taxon>
        <taxon>Ascomycota</taxon>
        <taxon>Pezizomycotina</taxon>
        <taxon>Dothideomycetes</taxon>
        <taxon>Pleosporomycetidae</taxon>
        <taxon>Aulographales</taxon>
        <taxon>Aulographaceae</taxon>
    </lineage>
</organism>
<evidence type="ECO:0000313" key="1">
    <source>
        <dbReference type="EMBL" id="KAF1983386.1"/>
    </source>
</evidence>
<protein>
    <submittedName>
        <fullName evidence="1">Uncharacterized protein</fullName>
    </submittedName>
</protein>
<gene>
    <name evidence="1" type="ORF">K402DRAFT_423734</name>
</gene>
<keyword evidence="2" id="KW-1185">Reference proteome</keyword>
<dbReference type="EMBL" id="ML977175">
    <property type="protein sequence ID" value="KAF1983386.1"/>
    <property type="molecule type" value="Genomic_DNA"/>
</dbReference>
<sequence>MNIQPPPDKVKLKNKVFVLREPDASIIARRPPFLRLPAELHTMIYEFALIEPTR</sequence>
<name>A0A6G1GQZ2_9PEZI</name>
<dbReference type="Proteomes" id="UP000800041">
    <property type="component" value="Unassembled WGS sequence"/>
</dbReference>
<dbReference type="OrthoDB" id="5413827at2759"/>
<accession>A0A6G1GQZ2</accession>